<feature type="region of interest" description="Disordered" evidence="1">
    <location>
        <begin position="48"/>
        <end position="114"/>
    </location>
</feature>
<dbReference type="AlphaFoldDB" id="A0AAV7TVV6"/>
<proteinExistence type="predicted"/>
<evidence type="ECO:0000313" key="3">
    <source>
        <dbReference type="Proteomes" id="UP001066276"/>
    </source>
</evidence>
<name>A0AAV7TVV6_PLEWA</name>
<dbReference type="EMBL" id="JANPWB010000006">
    <property type="protein sequence ID" value="KAJ1180314.1"/>
    <property type="molecule type" value="Genomic_DNA"/>
</dbReference>
<sequence length="114" mass="12226">MVAVAPPTEPAPQLPPAWARRRYRRAGGTWSGSSLRLWVLTLRERPSDAPRRVRVGVPPRRRWPPRLLDEAGSPPVAPPGHSAAPGAAIEGCGAHGADPLSAAGFWHPRGARQI</sequence>
<evidence type="ECO:0000313" key="2">
    <source>
        <dbReference type="EMBL" id="KAJ1180314.1"/>
    </source>
</evidence>
<reference evidence="2" key="1">
    <citation type="journal article" date="2022" name="bioRxiv">
        <title>Sequencing and chromosome-scale assembly of the giantPleurodeles waltlgenome.</title>
        <authorList>
            <person name="Brown T."/>
            <person name="Elewa A."/>
            <person name="Iarovenko S."/>
            <person name="Subramanian E."/>
            <person name="Araus A.J."/>
            <person name="Petzold A."/>
            <person name="Susuki M."/>
            <person name="Suzuki K.-i.T."/>
            <person name="Hayashi T."/>
            <person name="Toyoda A."/>
            <person name="Oliveira C."/>
            <person name="Osipova E."/>
            <person name="Leigh N.D."/>
            <person name="Simon A."/>
            <person name="Yun M.H."/>
        </authorList>
    </citation>
    <scope>NUCLEOTIDE SEQUENCE</scope>
    <source>
        <strain evidence="2">20211129_DDA</strain>
        <tissue evidence="2">Liver</tissue>
    </source>
</reference>
<evidence type="ECO:0000256" key="1">
    <source>
        <dbReference type="SAM" id="MobiDB-lite"/>
    </source>
</evidence>
<dbReference type="Proteomes" id="UP001066276">
    <property type="component" value="Chromosome 3_2"/>
</dbReference>
<gene>
    <name evidence="2" type="ORF">NDU88_005536</name>
</gene>
<feature type="compositionally biased region" description="Low complexity" evidence="1">
    <location>
        <begin position="71"/>
        <end position="88"/>
    </location>
</feature>
<protein>
    <submittedName>
        <fullName evidence="2">Uncharacterized protein</fullName>
    </submittedName>
</protein>
<keyword evidence="3" id="KW-1185">Reference proteome</keyword>
<organism evidence="2 3">
    <name type="scientific">Pleurodeles waltl</name>
    <name type="common">Iberian ribbed newt</name>
    <dbReference type="NCBI Taxonomy" id="8319"/>
    <lineage>
        <taxon>Eukaryota</taxon>
        <taxon>Metazoa</taxon>
        <taxon>Chordata</taxon>
        <taxon>Craniata</taxon>
        <taxon>Vertebrata</taxon>
        <taxon>Euteleostomi</taxon>
        <taxon>Amphibia</taxon>
        <taxon>Batrachia</taxon>
        <taxon>Caudata</taxon>
        <taxon>Salamandroidea</taxon>
        <taxon>Salamandridae</taxon>
        <taxon>Pleurodelinae</taxon>
        <taxon>Pleurodeles</taxon>
    </lineage>
</organism>
<comment type="caution">
    <text evidence="2">The sequence shown here is derived from an EMBL/GenBank/DDBJ whole genome shotgun (WGS) entry which is preliminary data.</text>
</comment>
<accession>A0AAV7TVV6</accession>